<keyword evidence="3" id="KW-1185">Reference proteome</keyword>
<feature type="transmembrane region" description="Helical" evidence="1">
    <location>
        <begin position="252"/>
        <end position="272"/>
    </location>
</feature>
<feature type="transmembrane region" description="Helical" evidence="1">
    <location>
        <begin position="195"/>
        <end position="212"/>
    </location>
</feature>
<dbReference type="InParanoid" id="A0A409YWX0"/>
<name>A0A409YWX0_9AGAR</name>
<reference evidence="2 3" key="1">
    <citation type="journal article" date="2018" name="Evol. Lett.">
        <title>Horizontal gene cluster transfer increased hallucinogenic mushroom diversity.</title>
        <authorList>
            <person name="Reynolds H.T."/>
            <person name="Vijayakumar V."/>
            <person name="Gluck-Thaler E."/>
            <person name="Korotkin H.B."/>
            <person name="Matheny P.B."/>
            <person name="Slot J.C."/>
        </authorList>
    </citation>
    <scope>NUCLEOTIDE SEQUENCE [LARGE SCALE GENOMIC DNA]</scope>
    <source>
        <strain evidence="2 3">SRW20</strain>
    </source>
</reference>
<gene>
    <name evidence="2" type="ORF">CVT26_013486</name>
</gene>
<comment type="caution">
    <text evidence="2">The sequence shown here is derived from an EMBL/GenBank/DDBJ whole genome shotgun (WGS) entry which is preliminary data.</text>
</comment>
<dbReference type="EMBL" id="NHYE01000118">
    <property type="protein sequence ID" value="PPR07453.1"/>
    <property type="molecule type" value="Genomic_DNA"/>
</dbReference>
<feature type="transmembrane region" description="Helical" evidence="1">
    <location>
        <begin position="106"/>
        <end position="122"/>
    </location>
</feature>
<protein>
    <submittedName>
        <fullName evidence="2">Uncharacterized protein</fullName>
    </submittedName>
</protein>
<keyword evidence="1" id="KW-0812">Transmembrane</keyword>
<dbReference type="Proteomes" id="UP000284706">
    <property type="component" value="Unassembled WGS sequence"/>
</dbReference>
<keyword evidence="1" id="KW-1133">Transmembrane helix</keyword>
<evidence type="ECO:0000313" key="3">
    <source>
        <dbReference type="Proteomes" id="UP000284706"/>
    </source>
</evidence>
<accession>A0A409YWX0</accession>
<dbReference type="OrthoDB" id="4225064at2759"/>
<feature type="transmembrane region" description="Helical" evidence="1">
    <location>
        <begin position="142"/>
        <end position="160"/>
    </location>
</feature>
<feature type="transmembrane region" description="Helical" evidence="1">
    <location>
        <begin position="219"/>
        <end position="240"/>
    </location>
</feature>
<evidence type="ECO:0000313" key="2">
    <source>
        <dbReference type="EMBL" id="PPR07453.1"/>
    </source>
</evidence>
<dbReference type="AlphaFoldDB" id="A0A409YWX0"/>
<keyword evidence="1" id="KW-0472">Membrane</keyword>
<evidence type="ECO:0000256" key="1">
    <source>
        <dbReference type="SAM" id="Phobius"/>
    </source>
</evidence>
<feature type="transmembrane region" description="Helical" evidence="1">
    <location>
        <begin position="27"/>
        <end position="44"/>
    </location>
</feature>
<organism evidence="2 3">
    <name type="scientific">Gymnopilus dilepis</name>
    <dbReference type="NCBI Taxonomy" id="231916"/>
    <lineage>
        <taxon>Eukaryota</taxon>
        <taxon>Fungi</taxon>
        <taxon>Dikarya</taxon>
        <taxon>Basidiomycota</taxon>
        <taxon>Agaricomycotina</taxon>
        <taxon>Agaricomycetes</taxon>
        <taxon>Agaricomycetidae</taxon>
        <taxon>Agaricales</taxon>
        <taxon>Agaricineae</taxon>
        <taxon>Hymenogastraceae</taxon>
        <taxon>Gymnopilus</taxon>
    </lineage>
</organism>
<feature type="transmembrane region" description="Helical" evidence="1">
    <location>
        <begin position="167"/>
        <end position="189"/>
    </location>
</feature>
<proteinExistence type="predicted"/>
<sequence>MSSLPPPGVIPNATFEQNDCDAKALDWALFILTIISTYVTWWLFPLPTLFRLGFRAYLHDVSWESLRLLVPSMTAFKAIAQDRTHWQMSYYSGVAKPSTRLQDLKAFLKDSIIIVSTILAIYRLCKGGKADQNLSGLNSSLWNYPSLPVAVLGLCVSIFARIQVRNWIMYVVTLIIIFTIGGAMAAIIAVTFGHGIWISPLFILIYMALPLWKLSPKLFVASIVASAGARMMGPIVGAVSPEAYFPFCPLRGWKFSGPLLGIGIVNCILAFYGTRLVPRVEATPPPSDTEMLEK</sequence>